<evidence type="ECO:0000256" key="3">
    <source>
        <dbReference type="ARBA" id="ARBA00023242"/>
    </source>
</evidence>
<dbReference type="EMBL" id="HBIP01024523">
    <property type="protein sequence ID" value="CAE0499654.1"/>
    <property type="molecule type" value="Transcribed_RNA"/>
</dbReference>
<dbReference type="Gene3D" id="3.40.50.300">
    <property type="entry name" value="P-loop containing nucleotide triphosphate hydrolases"/>
    <property type="match status" value="1"/>
</dbReference>
<keyword evidence="1" id="KW-0132">Cell division</keyword>
<dbReference type="AlphaFoldDB" id="A0A7S3R1Q4"/>
<keyword evidence="3" id="KW-0539">Nucleus</keyword>
<evidence type="ECO:0000313" key="5">
    <source>
        <dbReference type="EMBL" id="CAE0499654.1"/>
    </source>
</evidence>
<dbReference type="GO" id="GO:0051301">
    <property type="term" value="P:cell division"/>
    <property type="evidence" value="ECO:0007669"/>
    <property type="project" value="UniProtKB-KW"/>
</dbReference>
<evidence type="ECO:0000256" key="2">
    <source>
        <dbReference type="ARBA" id="ARBA00022776"/>
    </source>
</evidence>
<protein>
    <recommendedName>
        <fullName evidence="6">RecF/RecN/SMC N-terminal domain-containing protein</fullName>
    </recommendedName>
</protein>
<keyword evidence="2" id="KW-0498">Mitosis</keyword>
<evidence type="ECO:0000256" key="1">
    <source>
        <dbReference type="ARBA" id="ARBA00022618"/>
    </source>
</evidence>
<dbReference type="PANTHER" id="PTHR18937">
    <property type="entry name" value="STRUCTURAL MAINTENANCE OF CHROMOSOMES SMC FAMILY MEMBER"/>
    <property type="match status" value="1"/>
</dbReference>
<evidence type="ECO:0008006" key="6">
    <source>
        <dbReference type="Google" id="ProtNLM"/>
    </source>
</evidence>
<dbReference type="GO" id="GO:0007062">
    <property type="term" value="P:sister chromatid cohesion"/>
    <property type="evidence" value="ECO:0007669"/>
    <property type="project" value="TreeGrafter"/>
</dbReference>
<dbReference type="GO" id="GO:0003677">
    <property type="term" value="F:DNA binding"/>
    <property type="evidence" value="ECO:0007669"/>
    <property type="project" value="TreeGrafter"/>
</dbReference>
<organism evidence="5">
    <name type="scientific">Dunaliella tertiolecta</name>
    <name type="common">Green alga</name>
    <dbReference type="NCBI Taxonomy" id="3047"/>
    <lineage>
        <taxon>Eukaryota</taxon>
        <taxon>Viridiplantae</taxon>
        <taxon>Chlorophyta</taxon>
        <taxon>core chlorophytes</taxon>
        <taxon>Chlorophyceae</taxon>
        <taxon>CS clade</taxon>
        <taxon>Chlamydomonadales</taxon>
        <taxon>Dunaliellaceae</taxon>
        <taxon>Dunaliella</taxon>
    </lineage>
</organism>
<dbReference type="GO" id="GO:0005634">
    <property type="term" value="C:nucleus"/>
    <property type="evidence" value="ECO:0007669"/>
    <property type="project" value="TreeGrafter"/>
</dbReference>
<accession>A0A7S3R1Q4</accession>
<sequence>MPSPFYFFDEVDAALDTMNAARVAEYMAMGGLCINTQPNRSTQSPSAFTPDTRATEINKFAALPGTAANEAGAEMWAAAAGVGDCFQGARPEGSLQAYIQQQHLQQRQKQAHVTRGQGPQFIVVSHRPQVFERASCLVGVYSKEGGSSSAVLARL</sequence>
<dbReference type="PANTHER" id="PTHR18937:SF12">
    <property type="entry name" value="STRUCTURAL MAINTENANCE OF CHROMOSOMES PROTEIN"/>
    <property type="match status" value="1"/>
</dbReference>
<proteinExistence type="predicted"/>
<reference evidence="5" key="1">
    <citation type="submission" date="2021-01" db="EMBL/GenBank/DDBJ databases">
        <authorList>
            <person name="Corre E."/>
            <person name="Pelletier E."/>
            <person name="Niang G."/>
            <person name="Scheremetjew M."/>
            <person name="Finn R."/>
            <person name="Kale V."/>
            <person name="Holt S."/>
            <person name="Cochrane G."/>
            <person name="Meng A."/>
            <person name="Brown T."/>
            <person name="Cohen L."/>
        </authorList>
    </citation>
    <scope>NUCLEOTIDE SEQUENCE</scope>
    <source>
        <strain evidence="5">CCMP1320</strain>
    </source>
</reference>
<dbReference type="InterPro" id="IPR027417">
    <property type="entry name" value="P-loop_NTPase"/>
</dbReference>
<keyword evidence="4" id="KW-0131">Cell cycle</keyword>
<name>A0A7S3R1Q4_DUNTE</name>
<evidence type="ECO:0000256" key="4">
    <source>
        <dbReference type="ARBA" id="ARBA00023306"/>
    </source>
</evidence>
<gene>
    <name evidence="5" type="ORF">DTER00134_LOCUS14727</name>
</gene>
<dbReference type="GO" id="GO:0008278">
    <property type="term" value="C:cohesin complex"/>
    <property type="evidence" value="ECO:0007669"/>
    <property type="project" value="TreeGrafter"/>
</dbReference>